<evidence type="ECO:0000259" key="7">
    <source>
        <dbReference type="Pfam" id="PF00464"/>
    </source>
</evidence>
<dbReference type="PIRSF" id="PIRSF000412">
    <property type="entry name" value="SHMT"/>
    <property type="match status" value="1"/>
</dbReference>
<dbReference type="HAMAP" id="MF_00051">
    <property type="entry name" value="SHMT"/>
    <property type="match status" value="1"/>
</dbReference>
<dbReference type="SUPFAM" id="SSF53383">
    <property type="entry name" value="PLP-dependent transferases"/>
    <property type="match status" value="1"/>
</dbReference>
<keyword evidence="6" id="KW-0028">Amino-acid biosynthesis</keyword>
<dbReference type="Gene3D" id="3.90.1150.10">
    <property type="entry name" value="Aspartate Aminotransferase, domain 1"/>
    <property type="match status" value="1"/>
</dbReference>
<reference evidence="8" key="1">
    <citation type="submission" date="2021-04" db="EMBL/GenBank/DDBJ databases">
        <title>Draft genome sequence of StrPh-CL8, a phytoplasma strain causing strawberry phyllody in Chile.</title>
        <authorList>
            <person name="Cui W."/>
            <person name="Zamorano A."/>
            <person name="Fiore N."/>
        </authorList>
    </citation>
    <scope>NUCLEOTIDE SEQUENCE [LARGE SCALE GENOMIC DNA]</scope>
    <source>
        <strain evidence="8">StrPh-Cl</strain>
    </source>
</reference>
<dbReference type="InterPro" id="IPR001085">
    <property type="entry name" value="Ser_HO-MeTrfase"/>
</dbReference>
<feature type="binding site" evidence="6">
    <location>
        <position position="245"/>
    </location>
    <ligand>
        <name>(6S)-5,6,7,8-tetrahydrofolate</name>
        <dbReference type="ChEBI" id="CHEBI:57453"/>
    </ligand>
</feature>
<accession>A0ABS5K2V8</accession>
<keyword evidence="4 6" id="KW-0808">Transferase</keyword>
<comment type="caution">
    <text evidence="8">The sequence shown here is derived from an EMBL/GenBank/DDBJ whole genome shotgun (WGS) entry which is preliminary data.</text>
</comment>
<dbReference type="Proteomes" id="UP000811481">
    <property type="component" value="Unassembled WGS sequence"/>
</dbReference>
<comment type="pathway">
    <text evidence="6">Amino-acid biosynthesis; glycine biosynthesis; glycine from L-serine: step 1/1.</text>
</comment>
<comment type="similarity">
    <text evidence="2 6">Belongs to the SHMT family.</text>
</comment>
<keyword evidence="3 6" id="KW-0554">One-carbon metabolism</keyword>
<dbReference type="CDD" id="cd00378">
    <property type="entry name" value="SHMT"/>
    <property type="match status" value="1"/>
</dbReference>
<dbReference type="Pfam" id="PF00464">
    <property type="entry name" value="SHMT"/>
    <property type="match status" value="1"/>
</dbReference>
<dbReference type="InterPro" id="IPR015421">
    <property type="entry name" value="PyrdxlP-dep_Trfase_major"/>
</dbReference>
<keyword evidence="9" id="KW-1185">Reference proteome</keyword>
<comment type="pathway">
    <text evidence="6">One-carbon metabolism; tetrahydrofolate interconversion.</text>
</comment>
<feature type="binding site" evidence="6">
    <location>
        <begin position="356"/>
        <end position="358"/>
    </location>
    <ligand>
        <name>(6S)-5,6,7,8-tetrahydrofolate</name>
        <dbReference type="ChEBI" id="CHEBI:57453"/>
    </ligand>
</feature>
<dbReference type="PANTHER" id="PTHR11680">
    <property type="entry name" value="SERINE HYDROXYMETHYLTRANSFERASE"/>
    <property type="match status" value="1"/>
</dbReference>
<evidence type="ECO:0000256" key="2">
    <source>
        <dbReference type="ARBA" id="ARBA00006376"/>
    </source>
</evidence>
<feature type="modified residue" description="N6-(pyridoxal phosphate)lysine" evidence="6">
    <location>
        <position position="230"/>
    </location>
</feature>
<comment type="cofactor">
    <cofactor evidence="1 6">
        <name>pyridoxal 5'-phosphate</name>
        <dbReference type="ChEBI" id="CHEBI:597326"/>
    </cofactor>
</comment>
<dbReference type="PANTHER" id="PTHR11680:SF35">
    <property type="entry name" value="SERINE HYDROXYMETHYLTRANSFERASE 1"/>
    <property type="match status" value="1"/>
</dbReference>
<evidence type="ECO:0000313" key="8">
    <source>
        <dbReference type="EMBL" id="MBS2126227.1"/>
    </source>
</evidence>
<evidence type="ECO:0000256" key="3">
    <source>
        <dbReference type="ARBA" id="ARBA00022563"/>
    </source>
</evidence>
<keyword evidence="5 6" id="KW-0663">Pyridoxal phosphate</keyword>
<dbReference type="InterPro" id="IPR019798">
    <property type="entry name" value="Ser_HO-MeTrfase_PLP_BS"/>
</dbReference>
<comment type="subunit">
    <text evidence="6">Homodimer.</text>
</comment>
<gene>
    <name evidence="6" type="primary">glyA</name>
    <name evidence="8" type="ORF">J8J04_00710</name>
</gene>
<keyword evidence="6" id="KW-0963">Cytoplasm</keyword>
<evidence type="ECO:0000313" key="9">
    <source>
        <dbReference type="Proteomes" id="UP000811481"/>
    </source>
</evidence>
<evidence type="ECO:0000256" key="5">
    <source>
        <dbReference type="ARBA" id="ARBA00022898"/>
    </source>
</evidence>
<evidence type="ECO:0000256" key="1">
    <source>
        <dbReference type="ARBA" id="ARBA00001933"/>
    </source>
</evidence>
<comment type="catalytic activity">
    <reaction evidence="6">
        <text>(6R)-5,10-methylene-5,6,7,8-tetrahydrofolate + glycine + H2O = (6S)-5,6,7,8-tetrahydrofolate + L-serine</text>
        <dbReference type="Rhea" id="RHEA:15481"/>
        <dbReference type="ChEBI" id="CHEBI:15377"/>
        <dbReference type="ChEBI" id="CHEBI:15636"/>
        <dbReference type="ChEBI" id="CHEBI:33384"/>
        <dbReference type="ChEBI" id="CHEBI:57305"/>
        <dbReference type="ChEBI" id="CHEBI:57453"/>
        <dbReference type="EC" id="2.1.2.1"/>
    </reaction>
</comment>
<name>A0ABS5K2V8_9MOLU</name>
<dbReference type="PROSITE" id="PS00096">
    <property type="entry name" value="SHMT"/>
    <property type="match status" value="1"/>
</dbReference>
<dbReference type="NCBIfam" id="NF000586">
    <property type="entry name" value="PRK00011.1"/>
    <property type="match status" value="1"/>
</dbReference>
<dbReference type="InterPro" id="IPR015422">
    <property type="entry name" value="PyrdxlP-dep_Trfase_small"/>
</dbReference>
<sequence>MNQKLTLKEQDQEIFKLIEQEKKRQQDHILLIASENLVSLAVLETQGSILTNKYAEGYPKARYYHGCQNVDLIEQTAIARATKLFNAKYANVQPHSGSQANMAVLKALLQPQDKILGLALNDGGHLTHGHRLSFSGHYYDPYAYHVDSQTGTLDYDKIRELALQIKPKLIIAGYSAYSRKIDFEKFRQIADEVKAYLMVDIAHIAGLVVCGLHPCPLAAKADIVTSTTHKTLRGPRGGLILTNQEEIIKKINRAVFPGIQGGPLMHVIAAKAVAFKEALSPEFRKYQQQVINNAFAFARAFQDKGYHVVSEQTDNHLFLINLKHKNPHFRGDKIASLLAKINIIVNKNTIPFDQETPFVTSGIRLGTPAMTTRGFKEKDFIKVADFIDQAINYADDELYLQKLKEQVVAFINLFN</sequence>
<feature type="binding site" evidence="6">
    <location>
        <position position="120"/>
    </location>
    <ligand>
        <name>(6S)-5,6,7,8-tetrahydrofolate</name>
        <dbReference type="ChEBI" id="CHEBI:57453"/>
    </ligand>
</feature>
<proteinExistence type="inferred from homology"/>
<organism evidence="8 9">
    <name type="scientific">'Fragaria x ananassa' phyllody phytoplasma</name>
    <dbReference type="NCBI Taxonomy" id="2358428"/>
    <lineage>
        <taxon>Bacteria</taxon>
        <taxon>Bacillati</taxon>
        <taxon>Mycoplasmatota</taxon>
        <taxon>Mollicutes</taxon>
        <taxon>Acholeplasmatales</taxon>
        <taxon>Acholeplasmataceae</taxon>
        <taxon>Candidatus Phytoplasma</taxon>
        <taxon>16SrXIII (Mexican periwinkle virescence group)</taxon>
    </lineage>
</organism>
<evidence type="ECO:0000256" key="4">
    <source>
        <dbReference type="ARBA" id="ARBA00022679"/>
    </source>
</evidence>
<evidence type="ECO:0000256" key="6">
    <source>
        <dbReference type="HAMAP-Rule" id="MF_00051"/>
    </source>
</evidence>
<dbReference type="RefSeq" id="WP_212330913.1">
    <property type="nucleotide sequence ID" value="NZ_JAGVRH010000002.1"/>
</dbReference>
<feature type="binding site" evidence="6">
    <location>
        <begin position="124"/>
        <end position="126"/>
    </location>
    <ligand>
        <name>(6S)-5,6,7,8-tetrahydrofolate</name>
        <dbReference type="ChEBI" id="CHEBI:57453"/>
    </ligand>
</feature>
<dbReference type="InterPro" id="IPR015424">
    <property type="entry name" value="PyrdxlP-dep_Trfase"/>
</dbReference>
<dbReference type="Gene3D" id="3.40.640.10">
    <property type="entry name" value="Type I PLP-dependent aspartate aminotransferase-like (Major domain)"/>
    <property type="match status" value="1"/>
</dbReference>
<feature type="site" description="Plays an important role in substrate specificity" evidence="6">
    <location>
        <position position="229"/>
    </location>
</feature>
<dbReference type="InterPro" id="IPR049943">
    <property type="entry name" value="Ser_HO-MeTrfase-like"/>
</dbReference>
<comment type="subcellular location">
    <subcellularLocation>
        <location evidence="6">Cytoplasm</location>
    </subcellularLocation>
</comment>
<dbReference type="EMBL" id="JAGVRH010000002">
    <property type="protein sequence ID" value="MBS2126227.1"/>
    <property type="molecule type" value="Genomic_DNA"/>
</dbReference>
<dbReference type="InterPro" id="IPR039429">
    <property type="entry name" value="SHMT-like_dom"/>
</dbReference>
<protein>
    <recommendedName>
        <fullName evidence="6">Serine hydroxymethyltransferase</fullName>
        <shortName evidence="6">SHMT</shortName>
        <shortName evidence="6">Serine methylase</shortName>
        <ecNumber evidence="6">2.1.2.1</ecNumber>
    </recommendedName>
</protein>
<dbReference type="EC" id="2.1.2.1" evidence="6"/>
<feature type="domain" description="Serine hydroxymethyltransferase-like" evidence="7">
    <location>
        <begin position="7"/>
        <end position="387"/>
    </location>
</feature>
<comment type="function">
    <text evidence="6">Catalyzes the reversible interconversion of serine and glycine with tetrahydrofolate (THF) serving as the one-carbon carrier. This reaction serves as the major source of one-carbon groups required for the biosynthesis of purines, thymidylate, methionine, and other important biomolecules. Also exhibits THF-independent aldolase activity toward beta-hydroxyamino acids, producing glycine and aldehydes, via a retro-aldol mechanism.</text>
</comment>